<dbReference type="Gene3D" id="3.40.50.300">
    <property type="entry name" value="P-loop containing nucleotide triphosphate hydrolases"/>
    <property type="match status" value="1"/>
</dbReference>
<sequence>MKRLIKSFWPKSLEKEMPSQDKDTSSVEVYTPKPDDFFLVSYPKSGSTWVRFLLANYFFDADIDFVSIRPFVPDLHSNRDLVDNLQKSPRIIKHHLLFEERFEKAIYVVRDGRDVAVSYYFFNQMQGQISKETSFSEYLRKHFFKDLKPFGSWGTNVQSWLAHTHDRQIIVVRYEDLLKDAATELERIVTWMGQPLDAQKIARAVEHSQLKAMREAEYKSLKRGPESEHKFTRKGVSGDWKNHFSDEDLKCFQEKFGEQLSALKYG</sequence>
<dbReference type="OrthoDB" id="1437579at2"/>
<dbReference type="EMBL" id="FNFO01000007">
    <property type="protein sequence ID" value="SDL60978.1"/>
    <property type="molecule type" value="Genomic_DNA"/>
</dbReference>
<gene>
    <name evidence="4" type="ORF">SAMN05421823_10740</name>
</gene>
<dbReference type="STRING" id="1075417.SAMN05421823_10740"/>
<dbReference type="InterPro" id="IPR000863">
    <property type="entry name" value="Sulfotransferase_dom"/>
</dbReference>
<evidence type="ECO:0000256" key="2">
    <source>
        <dbReference type="ARBA" id="ARBA00022679"/>
    </source>
</evidence>
<proteinExistence type="inferred from homology"/>
<keyword evidence="2 4" id="KW-0808">Transferase</keyword>
<feature type="domain" description="Sulfotransferase" evidence="3">
    <location>
        <begin position="34"/>
        <end position="262"/>
    </location>
</feature>
<name>A0A1G9LGB8_9BACT</name>
<dbReference type="RefSeq" id="WP_089684268.1">
    <property type="nucleotide sequence ID" value="NZ_FNFO01000007.1"/>
</dbReference>
<comment type="similarity">
    <text evidence="1">Belongs to the sulfotransferase 1 family.</text>
</comment>
<reference evidence="4 5" key="1">
    <citation type="submission" date="2016-10" db="EMBL/GenBank/DDBJ databases">
        <authorList>
            <person name="de Groot N.N."/>
        </authorList>
    </citation>
    <scope>NUCLEOTIDE SEQUENCE [LARGE SCALE GENOMIC DNA]</scope>
    <source>
        <strain evidence="4 5">DSM 25186</strain>
    </source>
</reference>
<dbReference type="InterPro" id="IPR027417">
    <property type="entry name" value="P-loop_NTPase"/>
</dbReference>
<dbReference type="Proteomes" id="UP000198510">
    <property type="component" value="Unassembled WGS sequence"/>
</dbReference>
<evidence type="ECO:0000259" key="3">
    <source>
        <dbReference type="Pfam" id="PF00685"/>
    </source>
</evidence>
<protein>
    <submittedName>
        <fullName evidence="4">Sulfotransferase domain-containing protein</fullName>
    </submittedName>
</protein>
<dbReference type="PANTHER" id="PTHR11783">
    <property type="entry name" value="SULFOTRANSFERASE SULT"/>
    <property type="match status" value="1"/>
</dbReference>
<evidence type="ECO:0000313" key="5">
    <source>
        <dbReference type="Proteomes" id="UP000198510"/>
    </source>
</evidence>
<accession>A0A1G9LGB8</accession>
<dbReference type="AlphaFoldDB" id="A0A1G9LGB8"/>
<evidence type="ECO:0000313" key="4">
    <source>
        <dbReference type="EMBL" id="SDL60978.1"/>
    </source>
</evidence>
<evidence type="ECO:0000256" key="1">
    <source>
        <dbReference type="ARBA" id="ARBA00005771"/>
    </source>
</evidence>
<dbReference type="SUPFAM" id="SSF52540">
    <property type="entry name" value="P-loop containing nucleoside triphosphate hydrolases"/>
    <property type="match status" value="1"/>
</dbReference>
<dbReference type="GO" id="GO:0008146">
    <property type="term" value="F:sulfotransferase activity"/>
    <property type="evidence" value="ECO:0007669"/>
    <property type="project" value="InterPro"/>
</dbReference>
<dbReference type="Pfam" id="PF00685">
    <property type="entry name" value="Sulfotransfer_1"/>
    <property type="match status" value="1"/>
</dbReference>
<organism evidence="4 5">
    <name type="scientific">Catalinimonas alkaloidigena</name>
    <dbReference type="NCBI Taxonomy" id="1075417"/>
    <lineage>
        <taxon>Bacteria</taxon>
        <taxon>Pseudomonadati</taxon>
        <taxon>Bacteroidota</taxon>
        <taxon>Cytophagia</taxon>
        <taxon>Cytophagales</taxon>
        <taxon>Catalimonadaceae</taxon>
        <taxon>Catalinimonas</taxon>
    </lineage>
</organism>
<keyword evidence="5" id="KW-1185">Reference proteome</keyword>